<dbReference type="KEGG" id="rxy:Rxyl_1352"/>
<organism evidence="2 3">
    <name type="scientific">Rubrobacter xylanophilus (strain DSM 9941 / JCM 11954 / NBRC 16129 / PRD-1)</name>
    <dbReference type="NCBI Taxonomy" id="266117"/>
    <lineage>
        <taxon>Bacteria</taxon>
        <taxon>Bacillati</taxon>
        <taxon>Actinomycetota</taxon>
        <taxon>Rubrobacteria</taxon>
        <taxon>Rubrobacterales</taxon>
        <taxon>Rubrobacteraceae</taxon>
        <taxon>Rubrobacter</taxon>
    </lineage>
</organism>
<protein>
    <recommendedName>
        <fullName evidence="4">LTD domain-containing protein</fullName>
    </recommendedName>
</protein>
<proteinExistence type="predicted"/>
<reference evidence="2 3" key="1">
    <citation type="submission" date="2006-06" db="EMBL/GenBank/DDBJ databases">
        <title>Complete sequence of Rubrobacter xylanophilus DSM 9941.</title>
        <authorList>
            <consortium name="US DOE Joint Genome Institute"/>
            <person name="Copeland A."/>
            <person name="Lucas S."/>
            <person name="Lapidus A."/>
            <person name="Barry K."/>
            <person name="Detter J.C."/>
            <person name="Glavina del Rio T."/>
            <person name="Hammon N."/>
            <person name="Israni S."/>
            <person name="Dalin E."/>
            <person name="Tice H."/>
            <person name="Pitluck S."/>
            <person name="Munk A.C."/>
            <person name="Brettin T."/>
            <person name="Bruce D."/>
            <person name="Han C."/>
            <person name="Tapia R."/>
            <person name="Gilna P."/>
            <person name="Schmutz J."/>
            <person name="Larimer F."/>
            <person name="Land M."/>
            <person name="Hauser L."/>
            <person name="Kyrpides N."/>
            <person name="Lykidis A."/>
            <person name="da Costa M.S."/>
            <person name="Rainey F.A."/>
            <person name="Empadinhas N."/>
            <person name="Jolivet E."/>
            <person name="Battista J.R."/>
            <person name="Richardson P."/>
        </authorList>
    </citation>
    <scope>NUCLEOTIDE SEQUENCE [LARGE SCALE GENOMIC DNA]</scope>
    <source>
        <strain evidence="3">DSM 9941 / NBRC 16129 / PRD-1</strain>
    </source>
</reference>
<evidence type="ECO:0008006" key="4">
    <source>
        <dbReference type="Google" id="ProtNLM"/>
    </source>
</evidence>
<evidence type="ECO:0000313" key="2">
    <source>
        <dbReference type="EMBL" id="ABG04315.1"/>
    </source>
</evidence>
<sequence length="271" mass="29147">MLGGAEATEPVPFRLNLEQPVPPDFRAAYQRRARIAVTFYDTGQDPFYPQGLEVDGLVRGYMEQLRAEYPTIEFFFYDISEPGSARAGEDLEPGQYGTLAAQLGVGYTPWVATLAPSGDAYAILNVFQGYTPQPVLSQALFELSSVEVEDNTSDLDVTLERVALTRTGGGIEYFTVRNRGPDPVELQGFSLRVMDPETGEVTPESPGVVVNQRLTLRPGESASLGRTPGVEDRSGAPVDGTFEGGRRLELAPGDQLALLDPGGAVAATTTV</sequence>
<evidence type="ECO:0000313" key="3">
    <source>
        <dbReference type="Proteomes" id="UP000006637"/>
    </source>
</evidence>
<evidence type="ECO:0000256" key="1">
    <source>
        <dbReference type="SAM" id="MobiDB-lite"/>
    </source>
</evidence>
<name>Q1AWB3_RUBXD</name>
<accession>Q1AWB3</accession>
<dbReference type="EMBL" id="CP000386">
    <property type="protein sequence ID" value="ABG04315.1"/>
    <property type="molecule type" value="Genomic_DNA"/>
</dbReference>
<dbReference type="HOGENOM" id="CLU_893962_0_0_11"/>
<dbReference type="Proteomes" id="UP000006637">
    <property type="component" value="Chromosome"/>
</dbReference>
<feature type="region of interest" description="Disordered" evidence="1">
    <location>
        <begin position="218"/>
        <end position="238"/>
    </location>
</feature>
<dbReference type="STRING" id="266117.Rxyl_1352"/>
<keyword evidence="3" id="KW-1185">Reference proteome</keyword>
<gene>
    <name evidence="2" type="ordered locus">Rxyl_1352</name>
</gene>
<dbReference type="AlphaFoldDB" id="Q1AWB3"/>